<reference evidence="2 3" key="1">
    <citation type="journal article" date="2016" name="Nat. Commun.">
        <title>Extremotolerant tardigrade genome and improved radiotolerance of human cultured cells by tardigrade-unique protein.</title>
        <authorList>
            <person name="Hashimoto T."/>
            <person name="Horikawa D.D."/>
            <person name="Saito Y."/>
            <person name="Kuwahara H."/>
            <person name="Kozuka-Hata H."/>
            <person name="Shin-I T."/>
            <person name="Minakuchi Y."/>
            <person name="Ohishi K."/>
            <person name="Motoyama A."/>
            <person name="Aizu T."/>
            <person name="Enomoto A."/>
            <person name="Kondo K."/>
            <person name="Tanaka S."/>
            <person name="Hara Y."/>
            <person name="Koshikawa S."/>
            <person name="Sagara H."/>
            <person name="Miura T."/>
            <person name="Yokobori S."/>
            <person name="Miyagawa K."/>
            <person name="Suzuki Y."/>
            <person name="Kubo T."/>
            <person name="Oyama M."/>
            <person name="Kohara Y."/>
            <person name="Fujiyama A."/>
            <person name="Arakawa K."/>
            <person name="Katayama T."/>
            <person name="Toyoda A."/>
            <person name="Kunieda T."/>
        </authorList>
    </citation>
    <scope>NUCLEOTIDE SEQUENCE [LARGE SCALE GENOMIC DNA]</scope>
    <source>
        <strain evidence="2 3">YOKOZUNA-1</strain>
    </source>
</reference>
<dbReference type="AlphaFoldDB" id="A0A1D1VKH4"/>
<sequence>MKRESMITTADGRILPKHPQGRLHDARGGCEVRPRRIFRLVARQLRHPRSQLVRSHQRLWDSSRLDLRKIRNDHEELPQQPRGCVEVRARWRSRLICSAGKLRWIVRQ</sequence>
<organism evidence="2 3">
    <name type="scientific">Ramazzottius varieornatus</name>
    <name type="common">Water bear</name>
    <name type="synonym">Tardigrade</name>
    <dbReference type="NCBI Taxonomy" id="947166"/>
    <lineage>
        <taxon>Eukaryota</taxon>
        <taxon>Metazoa</taxon>
        <taxon>Ecdysozoa</taxon>
        <taxon>Tardigrada</taxon>
        <taxon>Eutardigrada</taxon>
        <taxon>Parachela</taxon>
        <taxon>Hypsibioidea</taxon>
        <taxon>Ramazzottiidae</taxon>
        <taxon>Ramazzottius</taxon>
    </lineage>
</organism>
<feature type="region of interest" description="Disordered" evidence="1">
    <location>
        <begin position="1"/>
        <end position="27"/>
    </location>
</feature>
<gene>
    <name evidence="2" type="primary">RvY_10052</name>
    <name evidence="2" type="synonym">RvY_10052.2</name>
    <name evidence="2" type="ORF">RvY_10052-2</name>
</gene>
<accession>A0A1D1VKH4</accession>
<dbReference type="EMBL" id="BDGG01000005">
    <property type="protein sequence ID" value="GAU98988.1"/>
    <property type="molecule type" value="Genomic_DNA"/>
</dbReference>
<keyword evidence="3" id="KW-1185">Reference proteome</keyword>
<comment type="caution">
    <text evidence="2">The sequence shown here is derived from an EMBL/GenBank/DDBJ whole genome shotgun (WGS) entry which is preliminary data.</text>
</comment>
<evidence type="ECO:0000313" key="3">
    <source>
        <dbReference type="Proteomes" id="UP000186922"/>
    </source>
</evidence>
<protein>
    <submittedName>
        <fullName evidence="2">Uncharacterized protein</fullName>
    </submittedName>
</protein>
<evidence type="ECO:0000313" key="2">
    <source>
        <dbReference type="EMBL" id="GAU98988.1"/>
    </source>
</evidence>
<dbReference type="Proteomes" id="UP000186922">
    <property type="component" value="Unassembled WGS sequence"/>
</dbReference>
<evidence type="ECO:0000256" key="1">
    <source>
        <dbReference type="SAM" id="MobiDB-lite"/>
    </source>
</evidence>
<name>A0A1D1VKH4_RAMVA</name>
<proteinExistence type="predicted"/>